<dbReference type="Proteomes" id="UP000223364">
    <property type="component" value="Unassembled WGS sequence"/>
</dbReference>
<comment type="caution">
    <text evidence="2">The sequence shown here is derived from an EMBL/GenBank/DDBJ whole genome shotgun (WGS) entry which is preliminary data.</text>
</comment>
<organism evidence="2 3">
    <name type="scientific">Bacillus wiedmannii</name>
    <dbReference type="NCBI Taxonomy" id="1890302"/>
    <lineage>
        <taxon>Bacteria</taxon>
        <taxon>Bacillati</taxon>
        <taxon>Bacillota</taxon>
        <taxon>Bacilli</taxon>
        <taxon>Bacillales</taxon>
        <taxon>Bacillaceae</taxon>
        <taxon>Bacillus</taxon>
        <taxon>Bacillus cereus group</taxon>
    </lineage>
</organism>
<proteinExistence type="predicted"/>
<feature type="compositionally biased region" description="Basic and acidic residues" evidence="1">
    <location>
        <begin position="67"/>
        <end position="80"/>
    </location>
</feature>
<dbReference type="RefSeq" id="WP_098210916.1">
    <property type="nucleotide sequence ID" value="NZ_NUDX01000109.1"/>
</dbReference>
<dbReference type="EMBL" id="NUSP01000029">
    <property type="protein sequence ID" value="PHD57181.1"/>
    <property type="molecule type" value="Genomic_DNA"/>
</dbReference>
<name>A0A2C4PY35_9BACI</name>
<evidence type="ECO:0000313" key="2">
    <source>
        <dbReference type="EMBL" id="PHD57181.1"/>
    </source>
</evidence>
<protein>
    <submittedName>
        <fullName evidence="2">Uncharacterized protein</fullName>
    </submittedName>
</protein>
<dbReference type="AlphaFoldDB" id="A0A2C4PY35"/>
<sequence>MTKTLTLDTFLINITNKQEVMKNDLNIISRDTFKYRIISGRCSRCRRCKTGEKLQVVVADKSGNMTHKEINKSEIPKDAEPAQQQSAEDVKRVKNYKLLLQIKAEI</sequence>
<evidence type="ECO:0000313" key="3">
    <source>
        <dbReference type="Proteomes" id="UP000223364"/>
    </source>
</evidence>
<accession>A0A2C4PY35</accession>
<evidence type="ECO:0000256" key="1">
    <source>
        <dbReference type="SAM" id="MobiDB-lite"/>
    </source>
</evidence>
<feature type="region of interest" description="Disordered" evidence="1">
    <location>
        <begin position="67"/>
        <end position="88"/>
    </location>
</feature>
<reference evidence="2 3" key="1">
    <citation type="submission" date="2017-09" db="EMBL/GenBank/DDBJ databases">
        <title>Large-scale bioinformatics analysis of Bacillus genomes uncovers conserved roles of natural products in bacterial physiology.</title>
        <authorList>
            <consortium name="Agbiome Team Llc"/>
            <person name="Bleich R.M."/>
            <person name="Grubbs K.J."/>
            <person name="Santa Maria K.C."/>
            <person name="Allen S.E."/>
            <person name="Farag S."/>
            <person name="Shank E.A."/>
            <person name="Bowers A."/>
        </authorList>
    </citation>
    <scope>NUCLEOTIDE SEQUENCE [LARGE SCALE GENOMIC DNA]</scope>
    <source>
        <strain evidence="2 3">AFS044295</strain>
    </source>
</reference>
<gene>
    <name evidence="2" type="ORF">COF57_24660</name>
</gene>